<feature type="domain" description="Core-binding (CB)" evidence="7">
    <location>
        <begin position="16"/>
        <end position="97"/>
    </location>
</feature>
<dbReference type="Pfam" id="PF14659">
    <property type="entry name" value="Phage_int_SAM_3"/>
    <property type="match status" value="1"/>
</dbReference>
<dbReference type="Proteomes" id="UP000297014">
    <property type="component" value="Unassembled WGS sequence"/>
</dbReference>
<evidence type="ECO:0000256" key="3">
    <source>
        <dbReference type="ARBA" id="ARBA00023125"/>
    </source>
</evidence>
<comment type="similarity">
    <text evidence="1">Belongs to the 'phage' integrase family.</text>
</comment>
<dbReference type="InterPro" id="IPR004107">
    <property type="entry name" value="Integrase_SAM-like_N"/>
</dbReference>
<dbReference type="Pfam" id="PF00589">
    <property type="entry name" value="Phage_integrase"/>
    <property type="match status" value="1"/>
</dbReference>
<dbReference type="GO" id="GO:0006310">
    <property type="term" value="P:DNA recombination"/>
    <property type="evidence" value="ECO:0007669"/>
    <property type="project" value="UniProtKB-KW"/>
</dbReference>
<dbReference type="GO" id="GO:0003677">
    <property type="term" value="F:DNA binding"/>
    <property type="evidence" value="ECO:0007669"/>
    <property type="project" value="UniProtKB-UniRule"/>
</dbReference>
<dbReference type="PANTHER" id="PTHR30349:SF64">
    <property type="entry name" value="PROPHAGE INTEGRASE INTD-RELATED"/>
    <property type="match status" value="1"/>
</dbReference>
<keyword evidence="2" id="KW-0229">DNA integration</keyword>
<dbReference type="InterPro" id="IPR002104">
    <property type="entry name" value="Integrase_catalytic"/>
</dbReference>
<keyword evidence="4" id="KW-0233">DNA recombination</keyword>
<evidence type="ECO:0000256" key="2">
    <source>
        <dbReference type="ARBA" id="ARBA00022908"/>
    </source>
</evidence>
<proteinExistence type="inferred from homology"/>
<dbReference type="GO" id="GO:0015074">
    <property type="term" value="P:DNA integration"/>
    <property type="evidence" value="ECO:0007669"/>
    <property type="project" value="InterPro"/>
</dbReference>
<dbReference type="PROSITE" id="PS51898">
    <property type="entry name" value="TYR_RECOMBINASE"/>
    <property type="match status" value="1"/>
</dbReference>
<dbReference type="RefSeq" id="WP_003321002.1">
    <property type="nucleotide sequence ID" value="NZ_ALPT02000021.1"/>
</dbReference>
<dbReference type="CDD" id="cd01189">
    <property type="entry name" value="INT_ICEBs1_C_like"/>
    <property type="match status" value="1"/>
</dbReference>
<dbReference type="PROSITE" id="PS51900">
    <property type="entry name" value="CB"/>
    <property type="match status" value="1"/>
</dbReference>
<sequence length="341" mass="39635">MQQAVNSETFVDESSINFKDFALQWLELYAETSKVSTVRARKVEVNRLLDYLAYVKLKDVNVVKYQAILNDLKKKGYADNTISGVHTSARMIFKKAMEYELIKKNPTDYAKPPRKIQTVEEIENKKQEIKFLEKEELVHFLITAKKKGLSQDGIVFSILAYSGMRIGELLALKWKDIDFEESTINITKTLYNPKNRTKEYQLLSPKTKGSIRKIKMDANVMNDLKQHKKEQNKLKMMIRDEYVDQDFVIAKSSGYPENVKVIENRMKRILKLAEIDRHLTPHSLRHTHTSLLIEAGVGIKEIQQRLGHTDIETTMNIYAHMTADMEEKASHKFSELMRSLF</sequence>
<evidence type="ECO:0000259" key="7">
    <source>
        <dbReference type="PROSITE" id="PS51900"/>
    </source>
</evidence>
<evidence type="ECO:0000256" key="1">
    <source>
        <dbReference type="ARBA" id="ARBA00008857"/>
    </source>
</evidence>
<dbReference type="Gene3D" id="1.10.150.130">
    <property type="match status" value="1"/>
</dbReference>
<evidence type="ECO:0000313" key="8">
    <source>
        <dbReference type="EMBL" id="THG88946.1"/>
    </source>
</evidence>
<organism evidence="8 9">
    <name type="scientific">Alkalihalobacillus alcalophilus ATCC 27647 = CGMCC 1.3604</name>
    <dbReference type="NCBI Taxonomy" id="1218173"/>
    <lineage>
        <taxon>Bacteria</taxon>
        <taxon>Bacillati</taxon>
        <taxon>Bacillota</taxon>
        <taxon>Bacilli</taxon>
        <taxon>Bacillales</taxon>
        <taxon>Bacillaceae</taxon>
        <taxon>Alkalihalobacillus</taxon>
    </lineage>
</organism>
<dbReference type="EMBL" id="JALP01000285">
    <property type="protein sequence ID" value="THG88946.1"/>
    <property type="molecule type" value="Genomic_DNA"/>
</dbReference>
<dbReference type="SUPFAM" id="SSF56349">
    <property type="entry name" value="DNA breaking-rejoining enzymes"/>
    <property type="match status" value="1"/>
</dbReference>
<dbReference type="InterPro" id="IPR011010">
    <property type="entry name" value="DNA_brk_join_enz"/>
</dbReference>
<evidence type="ECO:0000256" key="4">
    <source>
        <dbReference type="ARBA" id="ARBA00023172"/>
    </source>
</evidence>
<gene>
    <name evidence="8" type="ORF">AJ85_20430</name>
</gene>
<accession>A0A4S4JUV9</accession>
<dbReference type="InterPro" id="IPR013762">
    <property type="entry name" value="Integrase-like_cat_sf"/>
</dbReference>
<reference evidence="8 9" key="1">
    <citation type="submission" date="2014-01" db="EMBL/GenBank/DDBJ databases">
        <title>Draft genome sequencing of Bacillus alcalophilus CGMCC 1.3604.</title>
        <authorList>
            <person name="Yang J."/>
            <person name="Diao L."/>
            <person name="Yang S."/>
        </authorList>
    </citation>
    <scope>NUCLEOTIDE SEQUENCE [LARGE SCALE GENOMIC DNA]</scope>
    <source>
        <strain evidence="8 9">CGMCC 1.3604</strain>
    </source>
</reference>
<name>A0A4S4JUV9_ALKAL</name>
<evidence type="ECO:0000313" key="9">
    <source>
        <dbReference type="Proteomes" id="UP000297014"/>
    </source>
</evidence>
<dbReference type="AlphaFoldDB" id="A0A4S4JUV9"/>
<feature type="domain" description="Tyr recombinase" evidence="6">
    <location>
        <begin position="127"/>
        <end position="333"/>
    </location>
</feature>
<dbReference type="InterPro" id="IPR050090">
    <property type="entry name" value="Tyrosine_recombinase_XerCD"/>
</dbReference>
<keyword evidence="3 5" id="KW-0238">DNA-binding</keyword>
<protein>
    <submittedName>
        <fullName evidence="8">DNA integrase</fullName>
    </submittedName>
</protein>
<evidence type="ECO:0000256" key="5">
    <source>
        <dbReference type="PROSITE-ProRule" id="PRU01248"/>
    </source>
</evidence>
<dbReference type="Gene3D" id="1.10.443.10">
    <property type="entry name" value="Intergrase catalytic core"/>
    <property type="match status" value="1"/>
</dbReference>
<comment type="caution">
    <text evidence="8">The sequence shown here is derived from an EMBL/GenBank/DDBJ whole genome shotgun (WGS) entry which is preliminary data.</text>
</comment>
<evidence type="ECO:0000259" key="6">
    <source>
        <dbReference type="PROSITE" id="PS51898"/>
    </source>
</evidence>
<dbReference type="PANTHER" id="PTHR30349">
    <property type="entry name" value="PHAGE INTEGRASE-RELATED"/>
    <property type="match status" value="1"/>
</dbReference>
<dbReference type="InterPro" id="IPR044068">
    <property type="entry name" value="CB"/>
</dbReference>
<dbReference type="InterPro" id="IPR010998">
    <property type="entry name" value="Integrase_recombinase_N"/>
</dbReference>